<dbReference type="Proteomes" id="UP001516620">
    <property type="component" value="Unassembled WGS sequence"/>
</dbReference>
<gene>
    <name evidence="2" type="ORF">IM700_006740</name>
</gene>
<sequence length="160" mass="18737">MSYEPQFVAYLVYFNRDRDYFECHEVLEELWLARGHDPLYKGLLQIAVGLFHARRGNLSGGRKMLLSALEQLSPYPEQSLGIDLGKLLRETEAYIRELADEGKRDFAFYDLTIRLLDSELVRMVEVGSENIAPNIPQRRTPQRGEKHEERQQKLDQRKAR</sequence>
<reference evidence="2 3" key="1">
    <citation type="submission" date="2021-01" db="EMBL/GenBank/DDBJ databases">
        <title>Paenibacillus sp.nov. isolated from the rhizosphere soil of tomato plant.</title>
        <authorList>
            <person name="Thin K.K."/>
            <person name="Zhang X."/>
            <person name="He S."/>
        </authorList>
    </citation>
    <scope>NUCLEOTIDE SEQUENCE [LARGE SCALE GENOMIC DNA]</scope>
    <source>
        <strain evidence="2 3">DXFW5</strain>
    </source>
</reference>
<dbReference type="InterPro" id="IPR005500">
    <property type="entry name" value="DUF309"/>
</dbReference>
<proteinExistence type="predicted"/>
<dbReference type="PANTHER" id="PTHR34796:SF1">
    <property type="entry name" value="EXPRESSED PROTEIN"/>
    <property type="match status" value="1"/>
</dbReference>
<dbReference type="RefSeq" id="WP_193415007.1">
    <property type="nucleotide sequence ID" value="NZ_JADCNN020000004.1"/>
</dbReference>
<name>A0ABS2H6A8_9BACL</name>
<evidence type="ECO:0000313" key="3">
    <source>
        <dbReference type="Proteomes" id="UP001516620"/>
    </source>
</evidence>
<comment type="caution">
    <text evidence="2">The sequence shown here is derived from an EMBL/GenBank/DDBJ whole genome shotgun (WGS) entry which is preliminary data.</text>
</comment>
<dbReference type="InterPro" id="IPR023203">
    <property type="entry name" value="TTHA0068_sf"/>
</dbReference>
<dbReference type="EMBL" id="JADCNN020000004">
    <property type="protein sequence ID" value="MBM6995355.1"/>
    <property type="molecule type" value="Genomic_DNA"/>
</dbReference>
<feature type="region of interest" description="Disordered" evidence="1">
    <location>
        <begin position="132"/>
        <end position="160"/>
    </location>
</feature>
<dbReference type="PANTHER" id="PTHR34796">
    <property type="entry name" value="EXPRESSED PROTEIN"/>
    <property type="match status" value="1"/>
</dbReference>
<keyword evidence="3" id="KW-1185">Reference proteome</keyword>
<dbReference type="Pfam" id="PF03745">
    <property type="entry name" value="DUF309"/>
    <property type="match status" value="1"/>
</dbReference>
<evidence type="ECO:0000256" key="1">
    <source>
        <dbReference type="SAM" id="MobiDB-lite"/>
    </source>
</evidence>
<dbReference type="SUPFAM" id="SSF140663">
    <property type="entry name" value="TTHA0068-like"/>
    <property type="match status" value="1"/>
</dbReference>
<feature type="compositionally biased region" description="Basic and acidic residues" evidence="1">
    <location>
        <begin position="142"/>
        <end position="160"/>
    </location>
</feature>
<organism evidence="2 3">
    <name type="scientific">Paenibacillus rhizolycopersici</name>
    <dbReference type="NCBI Taxonomy" id="2780073"/>
    <lineage>
        <taxon>Bacteria</taxon>
        <taxon>Bacillati</taxon>
        <taxon>Bacillota</taxon>
        <taxon>Bacilli</taxon>
        <taxon>Bacillales</taxon>
        <taxon>Paenibacillaceae</taxon>
        <taxon>Paenibacillus</taxon>
    </lineage>
</organism>
<protein>
    <submittedName>
        <fullName evidence="2">DUF309 domain-containing protein</fullName>
    </submittedName>
</protein>
<dbReference type="Gene3D" id="1.10.3450.10">
    <property type="entry name" value="TTHA0068-like"/>
    <property type="match status" value="1"/>
</dbReference>
<accession>A0ABS2H6A8</accession>
<evidence type="ECO:0000313" key="2">
    <source>
        <dbReference type="EMBL" id="MBM6995355.1"/>
    </source>
</evidence>